<name>A0A812B835_ACAPH</name>
<accession>A0A812B835</accession>
<dbReference type="GO" id="GO:0000801">
    <property type="term" value="C:central element"/>
    <property type="evidence" value="ECO:0007669"/>
    <property type="project" value="InterPro"/>
</dbReference>
<sequence>MTSPLSYRYEIDRRINQRNRQQHVAIKEVKPLFIDSIIIPLFPQMDDTHLSTEDAPAPPVSCNNERSSDISKRASILQEAQQLIDEINDKRKHEELICQYRKDLEKHVEKRCSLTQQQMLAMFEEHSKLMEEKLNKLAYCLERAAKAESELLELKRSLAMLYQDMQQDLQEIARY</sequence>
<dbReference type="AlphaFoldDB" id="A0A812B835"/>
<dbReference type="InterPro" id="IPR034609">
    <property type="entry name" value="Syce2"/>
</dbReference>
<dbReference type="PANTHER" id="PTHR28398">
    <property type="entry name" value="SYNAPTONEMAL COMPLEX CENTRAL ELEMENT PROTEIN 2"/>
    <property type="match status" value="1"/>
</dbReference>
<evidence type="ECO:0000313" key="2">
    <source>
        <dbReference type="Proteomes" id="UP000597762"/>
    </source>
</evidence>
<proteinExistence type="predicted"/>
<dbReference type="EMBL" id="CAHIKZ030000396">
    <property type="protein sequence ID" value="CAE1172051.1"/>
    <property type="molecule type" value="Genomic_DNA"/>
</dbReference>
<dbReference type="Proteomes" id="UP000597762">
    <property type="component" value="Unassembled WGS sequence"/>
</dbReference>
<dbReference type="PANTHER" id="PTHR28398:SF1">
    <property type="entry name" value="SYNAPTONEMAL COMPLEX CENTRAL ELEMENT PROTEIN 2"/>
    <property type="match status" value="1"/>
</dbReference>
<reference evidence="1" key="1">
    <citation type="submission" date="2021-01" db="EMBL/GenBank/DDBJ databases">
        <authorList>
            <person name="Li R."/>
            <person name="Bekaert M."/>
        </authorList>
    </citation>
    <scope>NUCLEOTIDE SEQUENCE</scope>
    <source>
        <strain evidence="1">Farmed</strain>
    </source>
</reference>
<dbReference type="OrthoDB" id="6142414at2759"/>
<keyword evidence="2" id="KW-1185">Reference proteome</keyword>
<gene>
    <name evidence="1" type="ORF">SPHA_11883</name>
</gene>
<evidence type="ECO:0000313" key="1">
    <source>
        <dbReference type="EMBL" id="CAE1172051.1"/>
    </source>
</evidence>
<protein>
    <submittedName>
        <fullName evidence="1">Uncharacterized protein</fullName>
    </submittedName>
</protein>
<dbReference type="GO" id="GO:0007130">
    <property type="term" value="P:synaptonemal complex assembly"/>
    <property type="evidence" value="ECO:0007669"/>
    <property type="project" value="InterPro"/>
</dbReference>
<organism evidence="1 2">
    <name type="scientific">Acanthosepion pharaonis</name>
    <name type="common">Pharaoh cuttlefish</name>
    <name type="synonym">Sepia pharaonis</name>
    <dbReference type="NCBI Taxonomy" id="158019"/>
    <lineage>
        <taxon>Eukaryota</taxon>
        <taxon>Metazoa</taxon>
        <taxon>Spiralia</taxon>
        <taxon>Lophotrochozoa</taxon>
        <taxon>Mollusca</taxon>
        <taxon>Cephalopoda</taxon>
        <taxon>Coleoidea</taxon>
        <taxon>Decapodiformes</taxon>
        <taxon>Sepiida</taxon>
        <taxon>Sepiina</taxon>
        <taxon>Sepiidae</taxon>
        <taxon>Acanthosepion</taxon>
    </lineage>
</organism>
<comment type="caution">
    <text evidence="1">The sequence shown here is derived from an EMBL/GenBank/DDBJ whole genome shotgun (WGS) entry which is preliminary data.</text>
</comment>